<dbReference type="AlphaFoldDB" id="A0A3D3TP98"/>
<dbReference type="SUPFAM" id="SSF51569">
    <property type="entry name" value="Aldolase"/>
    <property type="match status" value="1"/>
</dbReference>
<proteinExistence type="predicted"/>
<gene>
    <name evidence="2" type="ORF">DIT26_06195</name>
</gene>
<dbReference type="InterPro" id="IPR003379">
    <property type="entry name" value="Carboxylase_cons_dom"/>
</dbReference>
<comment type="caution">
    <text evidence="2">The sequence shown here is derived from an EMBL/GenBank/DDBJ whole genome shotgun (WGS) entry which is preliminary data.</text>
</comment>
<dbReference type="EC" id="4.1.1.3" evidence="2"/>
<dbReference type="SUPFAM" id="SSF89000">
    <property type="entry name" value="post-HMGL domain-like"/>
    <property type="match status" value="1"/>
</dbReference>
<sequence>MRKVCFVDTTMRDAHQSLLATRVTTNELAKIAPLVDQVGYHAVEVWGGATFDSCVRYLDEDPWERLDVLKEKFKKTKLQMLLRGQNLLGYRNYADDVVELFVKTMSKHGIDVVRIFDALNDFRNLEKSAKAVKASGMHLQVAMSYTTSPVHNVDYFVEISDKAVELGADSLCIKDMAGLLKPGTATTLVNEIKKRHSIPLEVHSHFTTGIAGMTYLKSAEAGADILDTATSSMGFGTSQPGVESIWTALHDIGLADRPDYPLLKEINDYFAGVRRNHSGTDAGFTINTSVLENQIPGGMYSNLINQLKSQNMSDKFEEVLEEVPRVRADLGYPPLVTPTSQIVGVQAVLNVMNKERYKTITKEVERYIKGFYGSPPAEIEKSLKSRVMGVEESISHRPGDTLDPEVERGRSELGLLAQNDEDLLIYLLLGEVGKRFLAQRYQNSLRIDFDVAKDFKEGITVYPV</sequence>
<evidence type="ECO:0000313" key="2">
    <source>
        <dbReference type="EMBL" id="HCO70152.1"/>
    </source>
</evidence>
<organism evidence="2 3">
    <name type="scientific">Mesotoga infera</name>
    <dbReference type="NCBI Taxonomy" id="1236046"/>
    <lineage>
        <taxon>Bacteria</taxon>
        <taxon>Thermotogati</taxon>
        <taxon>Thermotogota</taxon>
        <taxon>Thermotogae</taxon>
        <taxon>Kosmotogales</taxon>
        <taxon>Kosmotogaceae</taxon>
        <taxon>Mesotoga</taxon>
    </lineage>
</organism>
<feature type="domain" description="Pyruvate carboxyltransferase" evidence="1">
    <location>
        <begin position="4"/>
        <end position="264"/>
    </location>
</feature>
<dbReference type="Pfam" id="PF02436">
    <property type="entry name" value="PYC_OADA"/>
    <property type="match status" value="1"/>
</dbReference>
<keyword evidence="2" id="KW-0456">Lyase</keyword>
<name>A0A3D3TP98_9BACT</name>
<dbReference type="GO" id="GO:0004736">
    <property type="term" value="F:pyruvate carboxylase activity"/>
    <property type="evidence" value="ECO:0007669"/>
    <property type="project" value="TreeGrafter"/>
</dbReference>
<dbReference type="NCBIfam" id="NF006761">
    <property type="entry name" value="PRK09282.1"/>
    <property type="match status" value="1"/>
</dbReference>
<dbReference type="Proteomes" id="UP000264215">
    <property type="component" value="Unassembled WGS sequence"/>
</dbReference>
<reference evidence="2 3" key="1">
    <citation type="journal article" date="2018" name="Nat. Biotechnol.">
        <title>A standardized bacterial taxonomy based on genome phylogeny substantially revises the tree of life.</title>
        <authorList>
            <person name="Parks D.H."/>
            <person name="Chuvochina M."/>
            <person name="Waite D.W."/>
            <person name="Rinke C."/>
            <person name="Skarshewski A."/>
            <person name="Chaumeil P.A."/>
            <person name="Hugenholtz P."/>
        </authorList>
    </citation>
    <scope>NUCLEOTIDE SEQUENCE [LARGE SCALE GENOMIC DNA]</scope>
    <source>
        <strain evidence="2">UBA9905</strain>
    </source>
</reference>
<dbReference type="GO" id="GO:0016829">
    <property type="term" value="F:lyase activity"/>
    <property type="evidence" value="ECO:0007669"/>
    <property type="project" value="UniProtKB-KW"/>
</dbReference>
<dbReference type="GO" id="GO:0005737">
    <property type="term" value="C:cytoplasm"/>
    <property type="evidence" value="ECO:0007669"/>
    <property type="project" value="TreeGrafter"/>
</dbReference>
<dbReference type="PANTHER" id="PTHR43778">
    <property type="entry name" value="PYRUVATE CARBOXYLASE"/>
    <property type="match status" value="1"/>
</dbReference>
<dbReference type="Pfam" id="PF00682">
    <property type="entry name" value="HMGL-like"/>
    <property type="match status" value="1"/>
</dbReference>
<accession>A0A3D3TP98</accession>
<evidence type="ECO:0000313" key="3">
    <source>
        <dbReference type="Proteomes" id="UP000264215"/>
    </source>
</evidence>
<dbReference type="InterPro" id="IPR000891">
    <property type="entry name" value="PYR_CT"/>
</dbReference>
<dbReference type="EMBL" id="DQBS01000143">
    <property type="protein sequence ID" value="HCO70152.1"/>
    <property type="molecule type" value="Genomic_DNA"/>
</dbReference>
<dbReference type="CDD" id="cd07937">
    <property type="entry name" value="DRE_TIM_PC_TC_5S"/>
    <property type="match status" value="1"/>
</dbReference>
<dbReference type="Gene3D" id="3.20.20.70">
    <property type="entry name" value="Aldolase class I"/>
    <property type="match status" value="1"/>
</dbReference>
<dbReference type="InterPro" id="IPR013785">
    <property type="entry name" value="Aldolase_TIM"/>
</dbReference>
<protein>
    <submittedName>
        <fullName evidence="2">Oxaloacetate decarboxylase subunit alpha</fullName>
        <ecNumber evidence="2">4.1.1.3</ecNumber>
    </submittedName>
</protein>
<dbReference type="PROSITE" id="PS50991">
    <property type="entry name" value="PYR_CT"/>
    <property type="match status" value="1"/>
</dbReference>
<dbReference type="InterPro" id="IPR055268">
    <property type="entry name" value="PCB-like"/>
</dbReference>
<evidence type="ECO:0000259" key="1">
    <source>
        <dbReference type="PROSITE" id="PS50991"/>
    </source>
</evidence>
<dbReference type="GO" id="GO:0006094">
    <property type="term" value="P:gluconeogenesis"/>
    <property type="evidence" value="ECO:0007669"/>
    <property type="project" value="TreeGrafter"/>
</dbReference>
<dbReference type="PANTHER" id="PTHR43778:SF2">
    <property type="entry name" value="PYRUVATE CARBOXYLASE, MITOCHONDRIAL"/>
    <property type="match status" value="1"/>
</dbReference>